<comment type="caution">
    <text evidence="1">The sequence shown here is derived from an EMBL/GenBank/DDBJ whole genome shotgun (WGS) entry which is preliminary data.</text>
</comment>
<name>A0ABD2P9D3_9CUCU</name>
<keyword evidence="2" id="KW-1185">Reference proteome</keyword>
<evidence type="ECO:0000313" key="1">
    <source>
        <dbReference type="EMBL" id="KAL3287301.1"/>
    </source>
</evidence>
<evidence type="ECO:0000313" key="2">
    <source>
        <dbReference type="Proteomes" id="UP001516400"/>
    </source>
</evidence>
<accession>A0ABD2P9D3</accession>
<gene>
    <name evidence="1" type="ORF">HHI36_001776</name>
</gene>
<organism evidence="1 2">
    <name type="scientific">Cryptolaemus montrouzieri</name>
    <dbReference type="NCBI Taxonomy" id="559131"/>
    <lineage>
        <taxon>Eukaryota</taxon>
        <taxon>Metazoa</taxon>
        <taxon>Ecdysozoa</taxon>
        <taxon>Arthropoda</taxon>
        <taxon>Hexapoda</taxon>
        <taxon>Insecta</taxon>
        <taxon>Pterygota</taxon>
        <taxon>Neoptera</taxon>
        <taxon>Endopterygota</taxon>
        <taxon>Coleoptera</taxon>
        <taxon>Polyphaga</taxon>
        <taxon>Cucujiformia</taxon>
        <taxon>Coccinelloidea</taxon>
        <taxon>Coccinellidae</taxon>
        <taxon>Scymninae</taxon>
        <taxon>Scymnini</taxon>
        <taxon>Cryptolaemus</taxon>
    </lineage>
</organism>
<dbReference type="EMBL" id="JABFTP020000185">
    <property type="protein sequence ID" value="KAL3287301.1"/>
    <property type="molecule type" value="Genomic_DNA"/>
</dbReference>
<dbReference type="Proteomes" id="UP001516400">
    <property type="component" value="Unassembled WGS sequence"/>
</dbReference>
<protein>
    <submittedName>
        <fullName evidence="1">Uncharacterized protein</fullName>
    </submittedName>
</protein>
<sequence>MNQFTSSIIVSTEKYNGKFKISSGKKAVPWWNGSCSKAVRECKTALAEYRRTRSVEDLINFKR</sequence>
<feature type="non-terminal residue" evidence="1">
    <location>
        <position position="63"/>
    </location>
</feature>
<dbReference type="AlphaFoldDB" id="A0ABD2P9D3"/>
<reference evidence="1 2" key="1">
    <citation type="journal article" date="2021" name="BMC Biol.">
        <title>Horizontally acquired antibacterial genes associated with adaptive radiation of ladybird beetles.</title>
        <authorList>
            <person name="Li H.S."/>
            <person name="Tang X.F."/>
            <person name="Huang Y.H."/>
            <person name="Xu Z.Y."/>
            <person name="Chen M.L."/>
            <person name="Du X.Y."/>
            <person name="Qiu B.Y."/>
            <person name="Chen P.T."/>
            <person name="Zhang W."/>
            <person name="Slipinski A."/>
            <person name="Escalona H.E."/>
            <person name="Waterhouse R.M."/>
            <person name="Zwick A."/>
            <person name="Pang H."/>
        </authorList>
    </citation>
    <scope>NUCLEOTIDE SEQUENCE [LARGE SCALE GENOMIC DNA]</scope>
    <source>
        <strain evidence="1">SYSU2018</strain>
    </source>
</reference>
<proteinExistence type="predicted"/>